<reference evidence="1 2" key="1">
    <citation type="journal article" date="2016" name="Front. Microbiol.">
        <title>Single-Cell (Meta-)Genomics of a Dimorphic Candidatus Thiomargarita nelsonii Reveals Genomic Plasticity.</title>
        <authorList>
            <person name="Flood B.E."/>
            <person name="Fliss P."/>
            <person name="Jones D.S."/>
            <person name="Dick G.J."/>
            <person name="Jain S."/>
            <person name="Kaster A.K."/>
            <person name="Winkel M."/>
            <person name="Mussmann M."/>
            <person name="Bailey J."/>
        </authorList>
    </citation>
    <scope>NUCLEOTIDE SEQUENCE [LARGE SCALE GENOMIC DNA]</scope>
    <source>
        <strain evidence="1">Hydrate Ridge</strain>
    </source>
</reference>
<keyword evidence="2" id="KW-1185">Reference proteome</keyword>
<organism evidence="1 2">
    <name type="scientific">Candidatus Thiomargarita nelsonii</name>
    <dbReference type="NCBI Taxonomy" id="1003181"/>
    <lineage>
        <taxon>Bacteria</taxon>
        <taxon>Pseudomonadati</taxon>
        <taxon>Pseudomonadota</taxon>
        <taxon>Gammaproteobacteria</taxon>
        <taxon>Thiotrichales</taxon>
        <taxon>Thiotrichaceae</taxon>
        <taxon>Thiomargarita</taxon>
    </lineage>
</organism>
<accession>A0A0A6P8R7</accession>
<dbReference type="AlphaFoldDB" id="A0A0A6P8R7"/>
<name>A0A0A6P8R7_9GAMM</name>
<dbReference type="Proteomes" id="UP000030428">
    <property type="component" value="Unassembled WGS sequence"/>
</dbReference>
<proteinExistence type="predicted"/>
<comment type="caution">
    <text evidence="1">The sequence shown here is derived from an EMBL/GenBank/DDBJ whole genome shotgun (WGS) entry which is preliminary data.</text>
</comment>
<evidence type="ECO:0000313" key="2">
    <source>
        <dbReference type="Proteomes" id="UP000030428"/>
    </source>
</evidence>
<gene>
    <name evidence="1" type="ORF">PN36_31555</name>
</gene>
<evidence type="ECO:0000313" key="1">
    <source>
        <dbReference type="EMBL" id="KHD07190.1"/>
    </source>
</evidence>
<sequence>MTGQTLIIHGFLTKSDPCMAQTLLAGMDFRAAPMLQVFFDLMSKAKALDSKCRSNGIFKVHAQFLSVIHNKY</sequence>
<dbReference type="EMBL" id="JSZA02000253">
    <property type="protein sequence ID" value="KHD07190.1"/>
    <property type="molecule type" value="Genomic_DNA"/>
</dbReference>
<protein>
    <submittedName>
        <fullName evidence="1">Uncharacterized protein</fullName>
    </submittedName>
</protein>